<dbReference type="Proteomes" id="UP000177960">
    <property type="component" value="Unassembled WGS sequence"/>
</dbReference>
<dbReference type="STRING" id="1798404.A3B92_02485"/>
<dbReference type="InterPro" id="IPR003489">
    <property type="entry name" value="RHF/RaiA"/>
</dbReference>
<dbReference type="SUPFAM" id="SSF69754">
    <property type="entry name" value="Ribosome binding protein Y (YfiA homologue)"/>
    <property type="match status" value="1"/>
</dbReference>
<name>A0A1G1ZKL3_9BACT</name>
<dbReference type="InterPro" id="IPR036567">
    <property type="entry name" value="RHF-like"/>
</dbReference>
<accession>A0A1G1ZKL3</accession>
<dbReference type="Gene3D" id="3.30.160.100">
    <property type="entry name" value="Ribosome hibernation promotion factor-like"/>
    <property type="match status" value="1"/>
</dbReference>
<protein>
    <recommendedName>
        <fullName evidence="3">Ribosomal subunit interface protein</fullName>
    </recommendedName>
</protein>
<proteinExistence type="predicted"/>
<dbReference type="EMBL" id="MHJG01000003">
    <property type="protein sequence ID" value="OGY64377.1"/>
    <property type="molecule type" value="Genomic_DNA"/>
</dbReference>
<evidence type="ECO:0000313" key="2">
    <source>
        <dbReference type="Proteomes" id="UP000177960"/>
    </source>
</evidence>
<dbReference type="AlphaFoldDB" id="A0A1G1ZKL3"/>
<comment type="caution">
    <text evidence="1">The sequence shown here is derived from an EMBL/GenBank/DDBJ whole genome shotgun (WGS) entry which is preliminary data.</text>
</comment>
<sequence>MRFTIKSTGFELTPALQQELEKKFIGFDKYLKRWDKDGAALLEIEVAKTTNHHNKGQIFYAEANLQLPNIKLIRIEENSDTPHSAIDGLRNRLKKDILRLKGKLAKRR</sequence>
<evidence type="ECO:0000313" key="1">
    <source>
        <dbReference type="EMBL" id="OGY64377.1"/>
    </source>
</evidence>
<reference evidence="1 2" key="1">
    <citation type="journal article" date="2016" name="Nat. Commun.">
        <title>Thousands of microbial genomes shed light on interconnected biogeochemical processes in an aquifer system.</title>
        <authorList>
            <person name="Anantharaman K."/>
            <person name="Brown C.T."/>
            <person name="Hug L.A."/>
            <person name="Sharon I."/>
            <person name="Castelle C.J."/>
            <person name="Probst A.J."/>
            <person name="Thomas B.C."/>
            <person name="Singh A."/>
            <person name="Wilkins M.J."/>
            <person name="Karaoz U."/>
            <person name="Brodie E.L."/>
            <person name="Williams K.H."/>
            <person name="Hubbard S.S."/>
            <person name="Banfield J.F."/>
        </authorList>
    </citation>
    <scope>NUCLEOTIDE SEQUENCE [LARGE SCALE GENOMIC DNA]</scope>
</reference>
<evidence type="ECO:0008006" key="3">
    <source>
        <dbReference type="Google" id="ProtNLM"/>
    </source>
</evidence>
<dbReference type="Pfam" id="PF02482">
    <property type="entry name" value="Ribosomal_S30AE"/>
    <property type="match status" value="1"/>
</dbReference>
<gene>
    <name evidence="1" type="ORF">A3B92_02485</name>
</gene>
<organism evidence="1 2">
    <name type="scientific">Candidatus Harrisonbacteria bacterium RIFCSPHIGHO2_02_FULL_42_16</name>
    <dbReference type="NCBI Taxonomy" id="1798404"/>
    <lineage>
        <taxon>Bacteria</taxon>
        <taxon>Candidatus Harrisoniibacteriota</taxon>
    </lineage>
</organism>